<organism evidence="1">
    <name type="scientific">Ophidiomyces ophidiicola</name>
    <dbReference type="NCBI Taxonomy" id="1387563"/>
    <lineage>
        <taxon>Eukaryota</taxon>
        <taxon>Fungi</taxon>
        <taxon>Dikarya</taxon>
        <taxon>Ascomycota</taxon>
        <taxon>Pezizomycotina</taxon>
        <taxon>Eurotiomycetes</taxon>
        <taxon>Eurotiomycetidae</taxon>
        <taxon>Onygenales</taxon>
        <taxon>Onygenaceae</taxon>
        <taxon>Ophidiomyces</taxon>
    </lineage>
</organism>
<sequence>MPKPAQPSSPTAPMANPSEDQRPRKRKPIRTYHCAFCHHLLMASTREILSLPRRAEPALDRAFILPLPRSGASSKTTTTTTTTPVAAEEAGESSSEPEDDEESEAQRTKLARKEVAAVAGTRKQVKNETTEEEEEEEEAEEDDDEEETDYTLLLSATRADTSAVVVRRADGFEKRVLLRCGRCEVVVGYFLDAVHFATAAGTEVVYILPGAVEETGQLGKSGAGVIEEQEWGGWARFKPEAKARS</sequence>
<name>A0ACB8UX00_9EURO</name>
<gene>
    <name evidence="1" type="ORF">LOY88_003139</name>
</gene>
<protein>
    <submittedName>
        <fullName evidence="1">Uncharacterized protein</fullName>
    </submittedName>
</protein>
<proteinExistence type="predicted"/>
<dbReference type="EMBL" id="JALBCA010000040">
    <property type="protein sequence ID" value="KAI2387270.1"/>
    <property type="molecule type" value="Genomic_DNA"/>
</dbReference>
<comment type="caution">
    <text evidence="1">The sequence shown here is derived from an EMBL/GenBank/DDBJ whole genome shotgun (WGS) entry which is preliminary data.</text>
</comment>
<evidence type="ECO:0000313" key="1">
    <source>
        <dbReference type="EMBL" id="KAI2387270.1"/>
    </source>
</evidence>
<reference evidence="1" key="1">
    <citation type="journal article" date="2022" name="bioRxiv">
        <title>Population genetic analysis of Ophidiomyces ophidiicola, the causative agent of snake fungal disease, indicates recent introductions to the USA.</title>
        <authorList>
            <person name="Ladner J.T."/>
            <person name="Palmer J.M."/>
            <person name="Ettinger C.L."/>
            <person name="Stajich J.E."/>
            <person name="Farrell T.M."/>
            <person name="Glorioso B.M."/>
            <person name="Lawson B."/>
            <person name="Price S.J."/>
            <person name="Stengle A.G."/>
            <person name="Grear D.A."/>
            <person name="Lorch J.M."/>
        </authorList>
    </citation>
    <scope>NUCLEOTIDE SEQUENCE</scope>
    <source>
        <strain evidence="1">NWHC 24266-5</strain>
    </source>
</reference>
<accession>A0ACB8UX00</accession>